<gene>
    <name evidence="9" type="ORF">NAEGRDRAFT_32901</name>
</gene>
<dbReference type="GO" id="GO:0005506">
    <property type="term" value="F:iron ion binding"/>
    <property type="evidence" value="ECO:0007669"/>
    <property type="project" value="InterPro"/>
</dbReference>
<keyword evidence="4 8" id="KW-0560">Oxidoreductase</keyword>
<evidence type="ECO:0000256" key="7">
    <source>
        <dbReference type="PIRSR" id="PIRSR602401-1"/>
    </source>
</evidence>
<comment type="cofactor">
    <cofactor evidence="7">
        <name>heme</name>
        <dbReference type="ChEBI" id="CHEBI:30413"/>
    </cofactor>
</comment>
<evidence type="ECO:0000313" key="10">
    <source>
        <dbReference type="Proteomes" id="UP000006671"/>
    </source>
</evidence>
<dbReference type="PANTHER" id="PTHR24291">
    <property type="entry name" value="CYTOCHROME P450 FAMILY 4"/>
    <property type="match status" value="1"/>
</dbReference>
<dbReference type="Gene3D" id="1.10.630.10">
    <property type="entry name" value="Cytochrome P450"/>
    <property type="match status" value="1"/>
</dbReference>
<dbReference type="InterPro" id="IPR050196">
    <property type="entry name" value="Cytochrome_P450_Monoox"/>
</dbReference>
<keyword evidence="3 7" id="KW-0479">Metal-binding</keyword>
<dbReference type="VEuPathDB" id="AmoebaDB:NAEGRDRAFT_32901"/>
<evidence type="ECO:0000256" key="4">
    <source>
        <dbReference type="ARBA" id="ARBA00023002"/>
    </source>
</evidence>
<evidence type="ECO:0000256" key="2">
    <source>
        <dbReference type="ARBA" id="ARBA00022617"/>
    </source>
</evidence>
<dbReference type="PROSITE" id="PS00086">
    <property type="entry name" value="CYTOCHROME_P450"/>
    <property type="match status" value="1"/>
</dbReference>
<dbReference type="GO" id="GO:0004497">
    <property type="term" value="F:monooxygenase activity"/>
    <property type="evidence" value="ECO:0007669"/>
    <property type="project" value="UniProtKB-KW"/>
</dbReference>
<dbReference type="InterPro" id="IPR017972">
    <property type="entry name" value="Cyt_P450_CS"/>
</dbReference>
<dbReference type="KEGG" id="ngr:NAEGRDRAFT_32901"/>
<dbReference type="EMBL" id="GG738862">
    <property type="protein sequence ID" value="EFC45549.1"/>
    <property type="molecule type" value="Genomic_DNA"/>
</dbReference>
<keyword evidence="2 7" id="KW-0349">Heme</keyword>
<dbReference type="STRING" id="5762.D2VBW6"/>
<proteinExistence type="inferred from homology"/>
<dbReference type="OrthoDB" id="2789670at2759"/>
<dbReference type="InterPro" id="IPR001128">
    <property type="entry name" value="Cyt_P450"/>
</dbReference>
<dbReference type="RefSeq" id="XP_002678293.1">
    <property type="nucleotide sequence ID" value="XM_002678247.1"/>
</dbReference>
<dbReference type="InterPro" id="IPR036396">
    <property type="entry name" value="Cyt_P450_sf"/>
</dbReference>
<evidence type="ECO:0000256" key="5">
    <source>
        <dbReference type="ARBA" id="ARBA00023004"/>
    </source>
</evidence>
<keyword evidence="10" id="KW-1185">Reference proteome</keyword>
<dbReference type="GeneID" id="8849191"/>
<dbReference type="GO" id="GO:0016705">
    <property type="term" value="F:oxidoreductase activity, acting on paired donors, with incorporation or reduction of molecular oxygen"/>
    <property type="evidence" value="ECO:0007669"/>
    <property type="project" value="InterPro"/>
</dbReference>
<feature type="binding site" description="axial binding residue" evidence="7">
    <location>
        <position position="225"/>
    </location>
    <ligand>
        <name>heme</name>
        <dbReference type="ChEBI" id="CHEBI:30413"/>
    </ligand>
    <ligandPart>
        <name>Fe</name>
        <dbReference type="ChEBI" id="CHEBI:18248"/>
    </ligandPart>
</feature>
<evidence type="ECO:0000256" key="1">
    <source>
        <dbReference type="ARBA" id="ARBA00010617"/>
    </source>
</evidence>
<keyword evidence="6 8" id="KW-0503">Monooxygenase</keyword>
<evidence type="ECO:0000256" key="6">
    <source>
        <dbReference type="ARBA" id="ARBA00023033"/>
    </source>
</evidence>
<organism evidence="10">
    <name type="scientific">Naegleria gruberi</name>
    <name type="common">Amoeba</name>
    <dbReference type="NCBI Taxonomy" id="5762"/>
    <lineage>
        <taxon>Eukaryota</taxon>
        <taxon>Discoba</taxon>
        <taxon>Heterolobosea</taxon>
        <taxon>Tetramitia</taxon>
        <taxon>Eutetramitia</taxon>
        <taxon>Vahlkampfiidae</taxon>
        <taxon>Naegleria</taxon>
    </lineage>
</organism>
<dbReference type="Pfam" id="PF00067">
    <property type="entry name" value="p450"/>
    <property type="match status" value="1"/>
</dbReference>
<dbReference type="OMA" id="GNHEDIF"/>
<dbReference type="AlphaFoldDB" id="D2VBW6"/>
<dbReference type="InterPro" id="IPR002401">
    <property type="entry name" value="Cyt_P450_E_grp-I"/>
</dbReference>
<protein>
    <submittedName>
        <fullName evidence="9">Predicted protein</fullName>
    </submittedName>
</protein>
<keyword evidence="5 7" id="KW-0408">Iron</keyword>
<evidence type="ECO:0000313" key="9">
    <source>
        <dbReference type="EMBL" id="EFC45549.1"/>
    </source>
</evidence>
<dbReference type="PRINTS" id="PR00385">
    <property type="entry name" value="P450"/>
</dbReference>
<dbReference type="InParanoid" id="D2VBW6"/>
<evidence type="ECO:0000256" key="3">
    <source>
        <dbReference type="ARBA" id="ARBA00022723"/>
    </source>
</evidence>
<dbReference type="Proteomes" id="UP000006671">
    <property type="component" value="Unassembled WGS sequence"/>
</dbReference>
<dbReference type="PRINTS" id="PR00463">
    <property type="entry name" value="EP450I"/>
</dbReference>
<accession>D2VBW6</accession>
<name>D2VBW6_NAEGR</name>
<dbReference type="SUPFAM" id="SSF48264">
    <property type="entry name" value="Cytochrome P450"/>
    <property type="match status" value="1"/>
</dbReference>
<reference evidence="9 10" key="1">
    <citation type="journal article" date="2010" name="Cell">
        <title>The genome of Naegleria gruberi illuminates early eukaryotic versatility.</title>
        <authorList>
            <person name="Fritz-Laylin L.K."/>
            <person name="Prochnik S.E."/>
            <person name="Ginger M.L."/>
            <person name="Dacks J.B."/>
            <person name="Carpenter M.L."/>
            <person name="Field M.C."/>
            <person name="Kuo A."/>
            <person name="Paredez A."/>
            <person name="Chapman J."/>
            <person name="Pham J."/>
            <person name="Shu S."/>
            <person name="Neupane R."/>
            <person name="Cipriano M."/>
            <person name="Mancuso J."/>
            <person name="Tu H."/>
            <person name="Salamov A."/>
            <person name="Lindquist E."/>
            <person name="Shapiro H."/>
            <person name="Lucas S."/>
            <person name="Grigoriev I.V."/>
            <person name="Cande W.Z."/>
            <person name="Fulton C."/>
            <person name="Rokhsar D.S."/>
            <person name="Dawson S.C."/>
        </authorList>
    </citation>
    <scope>NUCLEOTIDE SEQUENCE [LARGE SCALE GENOMIC DNA]</scope>
    <source>
        <strain evidence="9 10">NEG-M</strain>
    </source>
</reference>
<dbReference type="PANTHER" id="PTHR24291:SF50">
    <property type="entry name" value="BIFUNCTIONAL ALBAFLAVENONE MONOOXYGENASE_TERPENE SYNTHASE"/>
    <property type="match status" value="1"/>
</dbReference>
<comment type="similarity">
    <text evidence="1 8">Belongs to the cytochrome P450 family.</text>
</comment>
<dbReference type="eggNOG" id="KOG0157">
    <property type="taxonomic scope" value="Eukaryota"/>
</dbReference>
<sequence length="280" mass="32474">MRRFLKADSFLYNLIGKFTGVIEAIEYCGNTLDKIINERREAVKQRISGANDDEYSDILSLLVEANVLENLLTDGEVKSNSMIMVLAGHETTSTLMQWVSYEISKKPEIQDKLFKEVTEVLNGRDPTYEDVEKLHYVNAVLMETLRYRPPVSAIIRQANRNTTLGDYPIPKGTTINPMFQYLHKRPDIWTEPNSYMPERFVDPQFREESQHNLTFLAFSFGNRQCIGKKFSLLEACMILAKLIQNYKFRLLNDETVDPVVSHIRVVNRPSKNMKIEITRR</sequence>
<dbReference type="GO" id="GO:0020037">
    <property type="term" value="F:heme binding"/>
    <property type="evidence" value="ECO:0007669"/>
    <property type="project" value="InterPro"/>
</dbReference>
<evidence type="ECO:0000256" key="8">
    <source>
        <dbReference type="RuleBase" id="RU000461"/>
    </source>
</evidence>